<name>A0A5C3Q7W1_9APHY</name>
<gene>
    <name evidence="2" type="ORF">K466DRAFT_579944</name>
</gene>
<proteinExistence type="predicted"/>
<organism evidence="2 3">
    <name type="scientific">Polyporus arcularius HHB13444</name>
    <dbReference type="NCBI Taxonomy" id="1314778"/>
    <lineage>
        <taxon>Eukaryota</taxon>
        <taxon>Fungi</taxon>
        <taxon>Dikarya</taxon>
        <taxon>Basidiomycota</taxon>
        <taxon>Agaricomycotina</taxon>
        <taxon>Agaricomycetes</taxon>
        <taxon>Polyporales</taxon>
        <taxon>Polyporaceae</taxon>
        <taxon>Polyporus</taxon>
    </lineage>
</organism>
<feature type="transmembrane region" description="Helical" evidence="1">
    <location>
        <begin position="6"/>
        <end position="28"/>
    </location>
</feature>
<accession>A0A5C3Q7W1</accession>
<keyword evidence="1" id="KW-1133">Transmembrane helix</keyword>
<sequence length="135" mass="14899">MHWHPLSALNIFIRVGGLLIPLSCRAILTRSRYSRTRAQGRRAGSSSALIREIARIADCKTVYAVVDISLAARHTTPGTSSRRPAIVSLEPVDKPKKRFLPPAPALGLNEMRRGRSHSTGRRLVVIDTLIVLSRV</sequence>
<reference evidence="2 3" key="1">
    <citation type="journal article" date="2019" name="Nat. Ecol. Evol.">
        <title>Megaphylogeny resolves global patterns of mushroom evolution.</title>
        <authorList>
            <person name="Varga T."/>
            <person name="Krizsan K."/>
            <person name="Foldi C."/>
            <person name="Dima B."/>
            <person name="Sanchez-Garcia M."/>
            <person name="Sanchez-Ramirez S."/>
            <person name="Szollosi G.J."/>
            <person name="Szarkandi J.G."/>
            <person name="Papp V."/>
            <person name="Albert L."/>
            <person name="Andreopoulos W."/>
            <person name="Angelini C."/>
            <person name="Antonin V."/>
            <person name="Barry K.W."/>
            <person name="Bougher N.L."/>
            <person name="Buchanan P."/>
            <person name="Buyck B."/>
            <person name="Bense V."/>
            <person name="Catcheside P."/>
            <person name="Chovatia M."/>
            <person name="Cooper J."/>
            <person name="Damon W."/>
            <person name="Desjardin D."/>
            <person name="Finy P."/>
            <person name="Geml J."/>
            <person name="Haridas S."/>
            <person name="Hughes K."/>
            <person name="Justo A."/>
            <person name="Karasinski D."/>
            <person name="Kautmanova I."/>
            <person name="Kiss B."/>
            <person name="Kocsube S."/>
            <person name="Kotiranta H."/>
            <person name="LaButti K.M."/>
            <person name="Lechner B.E."/>
            <person name="Liimatainen K."/>
            <person name="Lipzen A."/>
            <person name="Lukacs Z."/>
            <person name="Mihaltcheva S."/>
            <person name="Morgado L.N."/>
            <person name="Niskanen T."/>
            <person name="Noordeloos M.E."/>
            <person name="Ohm R.A."/>
            <person name="Ortiz-Santana B."/>
            <person name="Ovrebo C."/>
            <person name="Racz N."/>
            <person name="Riley R."/>
            <person name="Savchenko A."/>
            <person name="Shiryaev A."/>
            <person name="Soop K."/>
            <person name="Spirin V."/>
            <person name="Szebenyi C."/>
            <person name="Tomsovsky M."/>
            <person name="Tulloss R.E."/>
            <person name="Uehling J."/>
            <person name="Grigoriev I.V."/>
            <person name="Vagvolgyi C."/>
            <person name="Papp T."/>
            <person name="Martin F.M."/>
            <person name="Miettinen O."/>
            <person name="Hibbett D.S."/>
            <person name="Nagy L.G."/>
        </authorList>
    </citation>
    <scope>NUCLEOTIDE SEQUENCE [LARGE SCALE GENOMIC DNA]</scope>
    <source>
        <strain evidence="2 3">HHB13444</strain>
    </source>
</reference>
<dbReference type="Proteomes" id="UP000308197">
    <property type="component" value="Unassembled WGS sequence"/>
</dbReference>
<evidence type="ECO:0000313" key="2">
    <source>
        <dbReference type="EMBL" id="TFK94513.1"/>
    </source>
</evidence>
<keyword evidence="1" id="KW-0812">Transmembrane</keyword>
<evidence type="ECO:0000256" key="1">
    <source>
        <dbReference type="SAM" id="Phobius"/>
    </source>
</evidence>
<keyword evidence="1" id="KW-0472">Membrane</keyword>
<dbReference type="AlphaFoldDB" id="A0A5C3Q7W1"/>
<dbReference type="InParanoid" id="A0A5C3Q7W1"/>
<protein>
    <submittedName>
        <fullName evidence="2">Uncharacterized protein</fullName>
    </submittedName>
</protein>
<evidence type="ECO:0000313" key="3">
    <source>
        <dbReference type="Proteomes" id="UP000308197"/>
    </source>
</evidence>
<keyword evidence="3" id="KW-1185">Reference proteome</keyword>
<dbReference type="EMBL" id="ML210968">
    <property type="protein sequence ID" value="TFK94513.1"/>
    <property type="molecule type" value="Genomic_DNA"/>
</dbReference>